<evidence type="ECO:0000313" key="2">
    <source>
        <dbReference type="EMBL" id="KTB45638.1"/>
    </source>
</evidence>
<feature type="region of interest" description="Disordered" evidence="1">
    <location>
        <begin position="791"/>
        <end position="855"/>
    </location>
</feature>
<feature type="compositionally biased region" description="Basic and acidic residues" evidence="1">
    <location>
        <begin position="919"/>
        <end position="928"/>
    </location>
</feature>
<dbReference type="Proteomes" id="UP000054988">
    <property type="component" value="Unassembled WGS sequence"/>
</dbReference>
<feature type="compositionally biased region" description="Polar residues" evidence="1">
    <location>
        <begin position="308"/>
        <end position="330"/>
    </location>
</feature>
<gene>
    <name evidence="2" type="ORF">WG66_1817</name>
</gene>
<feature type="compositionally biased region" description="Basic residues" evidence="1">
    <location>
        <begin position="268"/>
        <end position="282"/>
    </location>
</feature>
<feature type="compositionally biased region" description="Basic and acidic residues" evidence="1">
    <location>
        <begin position="1"/>
        <end position="10"/>
    </location>
</feature>
<feature type="compositionally biased region" description="Polar residues" evidence="1">
    <location>
        <begin position="811"/>
        <end position="826"/>
    </location>
</feature>
<evidence type="ECO:0000313" key="3">
    <source>
        <dbReference type="Proteomes" id="UP000054988"/>
    </source>
</evidence>
<protein>
    <submittedName>
        <fullName evidence="2">Uncharacterized protein</fullName>
    </submittedName>
</protein>
<sequence length="970" mass="104877">MGNLRLRNDLSNHSSPALLDEEGSDDAFEEDDVITRSYFASVDHDSVKETELSSDMKATSAHTSVEKDVATFSFVSGNGSVLAKDDSDSSADSINVSLPLSDSIIPETFDSSNELTHNDLTNLTNSKNEVSSSPTMMILSDALSRISLAEGEARPTSRSNSKSAEFTSSTSSDQKLSGLSVVTYADARNVAHRYPELAATVLSRPLPDHTTSATNISSTKVSQSPTEVPENPILAVDAELPVAIQKLPTTSNYSNAGEGRRDRTGNKPTRRSSRRRRKRASGKGKASDDGMSTEGSSCGKRRHGKTSRCASAATSRPHTPAPSQGLSSSRWAARPSGNVAEGGPCSVVEDKDNTGQADRKLHCRSSSSLKEDVLRSAIAHPTFTELLDSSHVATESLPIHPTPHKTFDDATNALPHERHVAAKQCMVSPSPVSAVDRLHRNESISEVPTHSAKLMGTTTAQDAEYHRVSSRDPVIRESGDTLPTASQLQEMLRRNLDYVVPSDNVTYNQGAIPKPVYNSQQQFPPPFISSHTPGFGSVQSTHAHSRATAEAVRFSGHHARSFSAGYSSRKPGMDVDHLNGVNTSAPTIVSSSADPLMIFWQRIHDTWGELPGQQSLPPLYLHETTSGINPHPSHPQPRTPVHSYPTVPHTVELPPQPTMHMQDGWLIPPQYVPGPRSRALRHTPSQIIHRQPSVQFDTRMTMGQKEVRRTASISVLPHLQHGISSPTPFVTSTGGRIVNSNILPLPHNPGLRIPFSASSEAGFHNNPPPPQIMAIPDTANATLCRDNVSSSLLNEQSKESSTIHRKASPGAQISQISQTEDASENITPAVDNETRSDSPRSSFSSRRPSRSAFERPLVRIKPEEVLSWRTPRTVSGSSAIRHGHQKYVPPPVAQAKGLTAKDSSPKGRNSLRNGPPRVDTSRAIRSEDLGNLPGYEQEKENITKGVTAPNESQSAVEAPTNTNQGALTTF</sequence>
<feature type="compositionally biased region" description="Low complexity" evidence="1">
    <location>
        <begin position="159"/>
        <end position="172"/>
    </location>
</feature>
<feature type="region of interest" description="Disordered" evidence="1">
    <location>
        <begin position="870"/>
        <end position="970"/>
    </location>
</feature>
<feature type="compositionally biased region" description="Basic and acidic residues" evidence="1">
    <location>
        <begin position="348"/>
        <end position="360"/>
    </location>
</feature>
<dbReference type="AlphaFoldDB" id="A0A0W0GAP9"/>
<reference evidence="2 3" key="1">
    <citation type="submission" date="2015-12" db="EMBL/GenBank/DDBJ databases">
        <title>Draft genome sequence of Moniliophthora roreri, the causal agent of frosty pod rot of cacao.</title>
        <authorList>
            <person name="Aime M.C."/>
            <person name="Diaz-Valderrama J.R."/>
            <person name="Kijpornyongpan T."/>
            <person name="Phillips-Mora W."/>
        </authorList>
    </citation>
    <scope>NUCLEOTIDE SEQUENCE [LARGE SCALE GENOMIC DNA]</scope>
    <source>
        <strain evidence="2 3">MCA 2952</strain>
    </source>
</reference>
<feature type="region of interest" description="Disordered" evidence="1">
    <location>
        <begin position="247"/>
        <end position="362"/>
    </location>
</feature>
<name>A0A0W0GAP9_MONRR</name>
<organism evidence="2 3">
    <name type="scientific">Moniliophthora roreri</name>
    <name type="common">Frosty pod rot fungus</name>
    <name type="synonym">Monilia roreri</name>
    <dbReference type="NCBI Taxonomy" id="221103"/>
    <lineage>
        <taxon>Eukaryota</taxon>
        <taxon>Fungi</taxon>
        <taxon>Dikarya</taxon>
        <taxon>Basidiomycota</taxon>
        <taxon>Agaricomycotina</taxon>
        <taxon>Agaricomycetes</taxon>
        <taxon>Agaricomycetidae</taxon>
        <taxon>Agaricales</taxon>
        <taxon>Marasmiineae</taxon>
        <taxon>Marasmiaceae</taxon>
        <taxon>Moniliophthora</taxon>
    </lineage>
</organism>
<proteinExistence type="predicted"/>
<feature type="region of interest" description="Disordered" evidence="1">
    <location>
        <begin position="205"/>
        <end position="228"/>
    </location>
</feature>
<dbReference type="EMBL" id="LATX01000656">
    <property type="protein sequence ID" value="KTB45638.1"/>
    <property type="molecule type" value="Genomic_DNA"/>
</dbReference>
<feature type="compositionally biased region" description="Polar residues" evidence="1">
    <location>
        <begin position="949"/>
        <end position="970"/>
    </location>
</feature>
<feature type="region of interest" description="Disordered" evidence="1">
    <location>
        <begin position="150"/>
        <end position="172"/>
    </location>
</feature>
<feature type="compositionally biased region" description="Polar residues" evidence="1">
    <location>
        <begin position="209"/>
        <end position="226"/>
    </location>
</feature>
<comment type="caution">
    <text evidence="2">The sequence shown here is derived from an EMBL/GenBank/DDBJ whole genome shotgun (WGS) entry which is preliminary data.</text>
</comment>
<evidence type="ECO:0000256" key="1">
    <source>
        <dbReference type="SAM" id="MobiDB-lite"/>
    </source>
</evidence>
<accession>A0A0W0GAP9</accession>
<feature type="region of interest" description="Disordered" evidence="1">
    <location>
        <begin position="1"/>
        <end position="26"/>
    </location>
</feature>